<evidence type="ECO:0000259" key="2">
    <source>
        <dbReference type="PROSITE" id="PS50042"/>
    </source>
</evidence>
<keyword evidence="1" id="KW-0407">Ion channel</keyword>
<dbReference type="InterPro" id="IPR050866">
    <property type="entry name" value="CNG_cation_channel"/>
</dbReference>
<dbReference type="InterPro" id="IPR018490">
    <property type="entry name" value="cNMP-bd_dom_sf"/>
</dbReference>
<dbReference type="AlphaFoldDB" id="A0AAE0L4L8"/>
<evidence type="ECO:0000313" key="4">
    <source>
        <dbReference type="Proteomes" id="UP001190700"/>
    </source>
</evidence>
<dbReference type="InterPro" id="IPR014710">
    <property type="entry name" value="RmlC-like_jellyroll"/>
</dbReference>
<dbReference type="Pfam" id="PF00027">
    <property type="entry name" value="cNMP_binding"/>
    <property type="match status" value="1"/>
</dbReference>
<dbReference type="GO" id="GO:0044877">
    <property type="term" value="F:protein-containing complex binding"/>
    <property type="evidence" value="ECO:0007669"/>
    <property type="project" value="TreeGrafter"/>
</dbReference>
<accession>A0AAE0L4L8</accession>
<organism evidence="3 4">
    <name type="scientific">Cymbomonas tetramitiformis</name>
    <dbReference type="NCBI Taxonomy" id="36881"/>
    <lineage>
        <taxon>Eukaryota</taxon>
        <taxon>Viridiplantae</taxon>
        <taxon>Chlorophyta</taxon>
        <taxon>Pyramimonadophyceae</taxon>
        <taxon>Pyramimonadales</taxon>
        <taxon>Pyramimonadaceae</taxon>
        <taxon>Cymbomonas</taxon>
    </lineage>
</organism>
<dbReference type="GO" id="GO:0005221">
    <property type="term" value="F:intracellularly cyclic nucleotide-activated monoatomic cation channel activity"/>
    <property type="evidence" value="ECO:0007669"/>
    <property type="project" value="InterPro"/>
</dbReference>
<name>A0AAE0L4L8_9CHLO</name>
<comment type="caution">
    <text evidence="3">The sequence shown here is derived from an EMBL/GenBank/DDBJ whole genome shotgun (WGS) entry which is preliminary data.</text>
</comment>
<proteinExistence type="predicted"/>
<dbReference type="Proteomes" id="UP001190700">
    <property type="component" value="Unassembled WGS sequence"/>
</dbReference>
<keyword evidence="1" id="KW-0813">Transport</keyword>
<keyword evidence="1" id="KW-1071">Ligand-gated ion channel</keyword>
<dbReference type="PANTHER" id="PTHR45638:SF11">
    <property type="entry name" value="CYCLIC NUCLEOTIDE-GATED CATION CHANNEL SUBUNIT A"/>
    <property type="match status" value="1"/>
</dbReference>
<dbReference type="SUPFAM" id="SSF51206">
    <property type="entry name" value="cAMP-binding domain-like"/>
    <property type="match status" value="1"/>
</dbReference>
<protein>
    <recommendedName>
        <fullName evidence="2">Cyclic nucleotide-binding domain-containing protein</fullName>
    </recommendedName>
</protein>
<dbReference type="PROSITE" id="PS50042">
    <property type="entry name" value="CNMP_BINDING_3"/>
    <property type="match status" value="1"/>
</dbReference>
<keyword evidence="1" id="KW-0406">Ion transport</keyword>
<reference evidence="3 4" key="1">
    <citation type="journal article" date="2015" name="Genome Biol. Evol.">
        <title>Comparative Genomics of a Bacterivorous Green Alga Reveals Evolutionary Causalities and Consequences of Phago-Mixotrophic Mode of Nutrition.</title>
        <authorList>
            <person name="Burns J.A."/>
            <person name="Paasch A."/>
            <person name="Narechania A."/>
            <person name="Kim E."/>
        </authorList>
    </citation>
    <scope>NUCLEOTIDE SEQUENCE [LARGE SCALE GENOMIC DNA]</scope>
    <source>
        <strain evidence="3 4">PLY_AMNH</strain>
    </source>
</reference>
<evidence type="ECO:0000256" key="1">
    <source>
        <dbReference type="ARBA" id="ARBA00023286"/>
    </source>
</evidence>
<sequence length="403" mass="46096">MLSYARGVDGARERIQKRLERHDILKALSISPTLTNRVQEYISYLDTRDNDPMSSIAKKKLMDRLSSSLRSELLYELHAPAIRAVPMFADTEDPFVQAMCESIQHRYYQHNEYIIRVGEEPREMFFIDSGIVCIIQVSKDPERHSRSEEEKRYALLKRGSYFGEAGILNATKRVADVQAVTNTDLYSLSKMDLDELLKDAPEHELAMKWMLRQYEQDTSSEVQVLKRDEAKMLLTMVPLSHMEMVVSVPLHMRIILAMQRLTVLRHEHLETRDTKSNIFLIVSGIFRITRENELISDDFLGDTSDRSTFPDISDLYQPHLAQEQDIVGECYFTAQATCPVSLQCTARGGGVVFVLGKEALLSRTGAIAETDSGQACRRIRINAEPGFPGLHRRRIQCIFEFDG</sequence>
<evidence type="ECO:0000313" key="3">
    <source>
        <dbReference type="EMBL" id="KAK3271981.1"/>
    </source>
</evidence>
<dbReference type="Gene3D" id="2.60.120.10">
    <property type="entry name" value="Jelly Rolls"/>
    <property type="match status" value="1"/>
</dbReference>
<dbReference type="CDD" id="cd00038">
    <property type="entry name" value="CAP_ED"/>
    <property type="match status" value="1"/>
</dbReference>
<dbReference type="EMBL" id="LGRX02009234">
    <property type="protein sequence ID" value="KAK3271981.1"/>
    <property type="molecule type" value="Genomic_DNA"/>
</dbReference>
<keyword evidence="4" id="KW-1185">Reference proteome</keyword>
<dbReference type="InterPro" id="IPR000595">
    <property type="entry name" value="cNMP-bd_dom"/>
</dbReference>
<dbReference type="SMART" id="SM00100">
    <property type="entry name" value="cNMP"/>
    <property type="match status" value="1"/>
</dbReference>
<feature type="domain" description="Cyclic nucleotide-binding" evidence="2">
    <location>
        <begin position="87"/>
        <end position="197"/>
    </location>
</feature>
<gene>
    <name evidence="3" type="ORF">CYMTET_19698</name>
</gene>
<dbReference type="PANTHER" id="PTHR45638">
    <property type="entry name" value="CYCLIC NUCLEOTIDE-GATED CATION CHANNEL SUBUNIT A"/>
    <property type="match status" value="1"/>
</dbReference>